<evidence type="ECO:0000256" key="2">
    <source>
        <dbReference type="ARBA" id="ARBA00022723"/>
    </source>
</evidence>
<name>A0ABP4PJD4_9ACTN</name>
<evidence type="ECO:0000256" key="4">
    <source>
        <dbReference type="ARBA" id="ARBA00023002"/>
    </source>
</evidence>
<evidence type="ECO:0000259" key="7">
    <source>
        <dbReference type="Pfam" id="PF16912"/>
    </source>
</evidence>
<dbReference type="InterPro" id="IPR013154">
    <property type="entry name" value="ADH-like_N"/>
</dbReference>
<proteinExistence type="predicted"/>
<dbReference type="InterPro" id="IPR011032">
    <property type="entry name" value="GroES-like_sf"/>
</dbReference>
<gene>
    <name evidence="8" type="ORF">GCM10009742_29120</name>
</gene>
<dbReference type="Pfam" id="PF16912">
    <property type="entry name" value="Glu_dehyd_C"/>
    <property type="match status" value="1"/>
</dbReference>
<reference evidence="9" key="1">
    <citation type="journal article" date="2019" name="Int. J. Syst. Evol. Microbiol.">
        <title>The Global Catalogue of Microorganisms (GCM) 10K type strain sequencing project: providing services to taxonomists for standard genome sequencing and annotation.</title>
        <authorList>
            <consortium name="The Broad Institute Genomics Platform"/>
            <consortium name="The Broad Institute Genome Sequencing Center for Infectious Disease"/>
            <person name="Wu L."/>
            <person name="Ma J."/>
        </authorList>
    </citation>
    <scope>NUCLEOTIDE SEQUENCE [LARGE SCALE GENOMIC DNA]</scope>
    <source>
        <strain evidence="9">JCM 14304</strain>
    </source>
</reference>
<keyword evidence="9" id="KW-1185">Reference proteome</keyword>
<evidence type="ECO:0000313" key="8">
    <source>
        <dbReference type="EMBL" id="GAA1582424.1"/>
    </source>
</evidence>
<organism evidence="8 9">
    <name type="scientific">Kribbella karoonensis</name>
    <dbReference type="NCBI Taxonomy" id="324851"/>
    <lineage>
        <taxon>Bacteria</taxon>
        <taxon>Bacillati</taxon>
        <taxon>Actinomycetota</taxon>
        <taxon>Actinomycetes</taxon>
        <taxon>Propionibacteriales</taxon>
        <taxon>Kribbellaceae</taxon>
        <taxon>Kribbella</taxon>
    </lineage>
</organism>
<keyword evidence="3" id="KW-0862">Zinc</keyword>
<accession>A0ABP4PJD4</accession>
<protein>
    <submittedName>
        <fullName evidence="8">Glucose 1-dehydrogenase</fullName>
    </submittedName>
</protein>
<dbReference type="Proteomes" id="UP001500190">
    <property type="component" value="Unassembled WGS sequence"/>
</dbReference>
<dbReference type="CDD" id="cd08230">
    <property type="entry name" value="glucose_DH"/>
    <property type="match status" value="1"/>
</dbReference>
<feature type="domain" description="Alcohol dehydrogenase-like N-terminal" evidence="6">
    <location>
        <begin position="28"/>
        <end position="142"/>
    </location>
</feature>
<dbReference type="EMBL" id="BAAAND010000004">
    <property type="protein sequence ID" value="GAA1582424.1"/>
    <property type="molecule type" value="Genomic_DNA"/>
</dbReference>
<feature type="domain" description="Glucose dehydrogenase C-terminal" evidence="7">
    <location>
        <begin position="147"/>
        <end position="347"/>
    </location>
</feature>
<dbReference type="Gene3D" id="3.90.180.10">
    <property type="entry name" value="Medium-chain alcohol dehydrogenases, catalytic domain"/>
    <property type="match status" value="1"/>
</dbReference>
<comment type="cofactor">
    <cofactor evidence="1">
        <name>Zn(2+)</name>
        <dbReference type="ChEBI" id="CHEBI:29105"/>
    </cofactor>
</comment>
<dbReference type="SUPFAM" id="SSF51735">
    <property type="entry name" value="NAD(P)-binding Rossmann-fold domains"/>
    <property type="match status" value="1"/>
</dbReference>
<dbReference type="PANTHER" id="PTHR43189:SF2">
    <property type="entry name" value="GLUCOSE 1-DEHYDROGENASE"/>
    <property type="match status" value="1"/>
</dbReference>
<sequence>MAMRAMTVTPGKSDSAAVGDVPEPPAVDGSILVEGLLTGICGTDIELVTGMFGSGRPGADTLVIGHESLGRVLQAPVGSGFATGDLVAGVVRRPDPEPCPACARGEWDFCRNGKYTERGIKDMDGYGAERWRVDPYFAVPVPAALGNLGVLVEPASILTKAWEQVDRVGARSYYAPQHVLVTGAGPIGLLAALIARQRGYDVHVLDRVDDGPKPELVRELGATYLTDLQQLDVVPDVVIEATGVGQLVYDCASLLPPAGVMCLAGIHPGPATVDVQLDALVRQLVVRNAALVGTVNAGKRHYADAVDVLTAADRSWLERLLTRTVPLSEWPDALVREPEDIKVVVDLRS</sequence>
<evidence type="ECO:0000259" key="6">
    <source>
        <dbReference type="Pfam" id="PF08240"/>
    </source>
</evidence>
<comment type="caution">
    <text evidence="8">The sequence shown here is derived from an EMBL/GenBank/DDBJ whole genome shotgun (WGS) entry which is preliminary data.</text>
</comment>
<dbReference type="InterPro" id="IPR036291">
    <property type="entry name" value="NAD(P)-bd_dom_sf"/>
</dbReference>
<dbReference type="PANTHER" id="PTHR43189">
    <property type="entry name" value="ZINC-TYPE ALCOHOL DEHYDROGENASE-LIKE PROTEIN C1198.01-RELATED"/>
    <property type="match status" value="1"/>
</dbReference>
<evidence type="ECO:0000313" key="9">
    <source>
        <dbReference type="Proteomes" id="UP001500190"/>
    </source>
</evidence>
<dbReference type="InterPro" id="IPR031640">
    <property type="entry name" value="Glu_dehyd_C"/>
</dbReference>
<keyword evidence="2" id="KW-0479">Metal-binding</keyword>
<evidence type="ECO:0000256" key="5">
    <source>
        <dbReference type="SAM" id="MobiDB-lite"/>
    </source>
</evidence>
<feature type="region of interest" description="Disordered" evidence="5">
    <location>
        <begin position="1"/>
        <end position="20"/>
    </location>
</feature>
<dbReference type="SUPFAM" id="SSF50129">
    <property type="entry name" value="GroES-like"/>
    <property type="match status" value="1"/>
</dbReference>
<dbReference type="Gene3D" id="3.40.50.720">
    <property type="entry name" value="NAD(P)-binding Rossmann-like Domain"/>
    <property type="match status" value="1"/>
</dbReference>
<evidence type="ECO:0000256" key="1">
    <source>
        <dbReference type="ARBA" id="ARBA00001947"/>
    </source>
</evidence>
<keyword evidence="4" id="KW-0560">Oxidoreductase</keyword>
<dbReference type="Pfam" id="PF08240">
    <property type="entry name" value="ADH_N"/>
    <property type="match status" value="1"/>
</dbReference>
<evidence type="ECO:0000256" key="3">
    <source>
        <dbReference type="ARBA" id="ARBA00022833"/>
    </source>
</evidence>